<name>A0A6I4M4A2_9ACTN</name>
<dbReference type="PANTHER" id="PTHR43841">
    <property type="entry name" value="3-HYDROXYACYL-THIOESTER DEHYDRATASE HTDX-RELATED"/>
    <property type="match status" value="1"/>
</dbReference>
<dbReference type="PANTHER" id="PTHR43841:SF3">
    <property type="entry name" value="(3R)-HYDROXYACYL-ACP DEHYDRATASE SUBUNIT HADB"/>
    <property type="match status" value="1"/>
</dbReference>
<organism evidence="3 4">
    <name type="scientific">Actinomadura physcomitrii</name>
    <dbReference type="NCBI Taxonomy" id="2650748"/>
    <lineage>
        <taxon>Bacteria</taxon>
        <taxon>Bacillati</taxon>
        <taxon>Actinomycetota</taxon>
        <taxon>Actinomycetes</taxon>
        <taxon>Streptosporangiales</taxon>
        <taxon>Thermomonosporaceae</taxon>
        <taxon>Actinomadura</taxon>
    </lineage>
</organism>
<dbReference type="Pfam" id="PF01575">
    <property type="entry name" value="MaoC_dehydratas"/>
    <property type="match status" value="1"/>
</dbReference>
<protein>
    <submittedName>
        <fullName evidence="3">Acyl dehydratase</fullName>
    </submittedName>
</protein>
<evidence type="ECO:0000313" key="3">
    <source>
        <dbReference type="EMBL" id="MWA00898.1"/>
    </source>
</evidence>
<dbReference type="Gene3D" id="3.10.129.10">
    <property type="entry name" value="Hotdog Thioesterase"/>
    <property type="match status" value="1"/>
</dbReference>
<dbReference type="RefSeq" id="WP_151593426.1">
    <property type="nucleotide sequence ID" value="NZ_WBMS02000007.1"/>
</dbReference>
<feature type="domain" description="MaoC-like" evidence="2">
    <location>
        <begin position="10"/>
        <end position="107"/>
    </location>
</feature>
<dbReference type="EMBL" id="WBMS02000007">
    <property type="protein sequence ID" value="MWA00898.1"/>
    <property type="molecule type" value="Genomic_DNA"/>
</dbReference>
<dbReference type="InterPro" id="IPR002539">
    <property type="entry name" value="MaoC-like_dom"/>
</dbReference>
<evidence type="ECO:0000259" key="2">
    <source>
        <dbReference type="Pfam" id="PF01575"/>
    </source>
</evidence>
<comment type="similarity">
    <text evidence="1">Belongs to the enoyl-CoA hydratase/isomerase family.</text>
</comment>
<evidence type="ECO:0000256" key="1">
    <source>
        <dbReference type="ARBA" id="ARBA00005254"/>
    </source>
</evidence>
<gene>
    <name evidence="3" type="ORF">F8568_010990</name>
</gene>
<keyword evidence="4" id="KW-1185">Reference proteome</keyword>
<dbReference type="AlphaFoldDB" id="A0A6I4M4A2"/>
<reference evidence="3" key="1">
    <citation type="submission" date="2019-12" db="EMBL/GenBank/DDBJ databases">
        <title>Actinomadura physcomitrii sp. nov., a novel actinomycete isolated from moss [Physcomitrium sphaericum (Ludw) Fuernr].</title>
        <authorList>
            <person name="Zhuang X."/>
        </authorList>
    </citation>
    <scope>NUCLEOTIDE SEQUENCE [LARGE SCALE GENOMIC DNA]</scope>
    <source>
        <strain evidence="3">LD22</strain>
    </source>
</reference>
<dbReference type="SUPFAM" id="SSF54637">
    <property type="entry name" value="Thioesterase/thiol ester dehydrase-isomerase"/>
    <property type="match status" value="1"/>
</dbReference>
<proteinExistence type="inferred from homology"/>
<sequence length="142" mass="15340">MPVRSDEIKVGESRERVVVEDLKRTQIVQYAGASGDYNPLHTDHEFATGIAGYPGVFAHGMLTMGLTGRLLTDWFGRDSLLRFGVRFKAQVWPGDTLTATATVEEITTDEGGSLAELSVRTVRQDGTEVVSGTAAVRLEGVA</sequence>
<comment type="caution">
    <text evidence="3">The sequence shown here is derived from an EMBL/GenBank/DDBJ whole genome shotgun (WGS) entry which is preliminary data.</text>
</comment>
<dbReference type="Proteomes" id="UP000462055">
    <property type="component" value="Unassembled WGS sequence"/>
</dbReference>
<dbReference type="InterPro" id="IPR029069">
    <property type="entry name" value="HotDog_dom_sf"/>
</dbReference>
<accession>A0A6I4M4A2</accession>
<evidence type="ECO:0000313" key="4">
    <source>
        <dbReference type="Proteomes" id="UP000462055"/>
    </source>
</evidence>